<gene>
    <name evidence="2" type="ORF">KEH51_28455</name>
</gene>
<reference evidence="2" key="1">
    <citation type="submission" date="2021-04" db="EMBL/GenBank/DDBJ databases">
        <title>Whole genome sequencing of Enterococci isolates from hospitalized patients.</title>
        <authorList>
            <person name="Ogoti B.M."/>
            <person name="Onyambu F.G."/>
        </authorList>
    </citation>
    <scope>NUCLEOTIDE SEQUENCE</scope>
    <source>
        <strain evidence="2">242</strain>
    </source>
</reference>
<sequence length="68" mass="8136">MIQYLEEKESEFLNEWNETIKINEIDPYKEKIKENGYGMYSLVIQTFKEVLSEDLLIKLAYQVAKRTS</sequence>
<evidence type="ECO:0000313" key="2">
    <source>
        <dbReference type="EMBL" id="MBR8646283.1"/>
    </source>
</evidence>
<dbReference type="AlphaFoldDB" id="A0A941FKC9"/>
<dbReference type="Proteomes" id="UP000680045">
    <property type="component" value="Unassembled WGS sequence"/>
</dbReference>
<dbReference type="EMBL" id="JAGTPW010000086">
    <property type="protein sequence ID" value="MBR8646283.1"/>
    <property type="molecule type" value="Genomic_DNA"/>
</dbReference>
<feature type="domain" description="Histidine kinase N-terminal" evidence="1">
    <location>
        <begin position="1"/>
        <end position="65"/>
    </location>
</feature>
<name>A0A941FKC9_9BACI</name>
<proteinExistence type="predicted"/>
<dbReference type="Gene3D" id="1.10.490.70">
    <property type="entry name" value="Histidine kinase N-terminal domain"/>
    <property type="match status" value="1"/>
</dbReference>
<protein>
    <recommendedName>
        <fullName evidence="1">Histidine kinase N-terminal domain-containing protein</fullName>
    </recommendedName>
</protein>
<evidence type="ECO:0000313" key="3">
    <source>
        <dbReference type="Proteomes" id="UP000680045"/>
    </source>
</evidence>
<dbReference type="InterPro" id="IPR018984">
    <property type="entry name" value="Histidine_kinase_N"/>
</dbReference>
<dbReference type="Pfam" id="PF09385">
    <property type="entry name" value="HisK_N"/>
    <property type="match status" value="1"/>
</dbReference>
<organism evidence="2 3">
    <name type="scientific">Peribacillus frigoritolerans</name>
    <dbReference type="NCBI Taxonomy" id="450367"/>
    <lineage>
        <taxon>Bacteria</taxon>
        <taxon>Bacillati</taxon>
        <taxon>Bacillota</taxon>
        <taxon>Bacilli</taxon>
        <taxon>Bacillales</taxon>
        <taxon>Bacillaceae</taxon>
        <taxon>Peribacillus</taxon>
    </lineage>
</organism>
<accession>A0A941FKC9</accession>
<comment type="caution">
    <text evidence="2">The sequence shown here is derived from an EMBL/GenBank/DDBJ whole genome shotgun (WGS) entry which is preliminary data.</text>
</comment>
<evidence type="ECO:0000259" key="1">
    <source>
        <dbReference type="Pfam" id="PF09385"/>
    </source>
</evidence>